<feature type="region of interest" description="Disordered" evidence="1">
    <location>
        <begin position="1"/>
        <end position="21"/>
    </location>
</feature>
<feature type="transmembrane region" description="Helical" evidence="2">
    <location>
        <begin position="151"/>
        <end position="169"/>
    </location>
</feature>
<name>A0ABP6Z708_9ACTN</name>
<evidence type="ECO:0008006" key="5">
    <source>
        <dbReference type="Google" id="ProtNLM"/>
    </source>
</evidence>
<feature type="transmembrane region" description="Helical" evidence="2">
    <location>
        <begin position="175"/>
        <end position="196"/>
    </location>
</feature>
<proteinExistence type="predicted"/>
<sequence length="230" mass="25688">MTESERNELITADASPGGDPADAGELAEISALAQRRSDRWFTGVRVFSLLAVAVTTIVVLVIGDVSSDDDSSWWVWLFILAIAVLPLVLMLAVLRWLRRRGARWLQPVLAAGVDRERRKKIAKAIRSVRPVDPRDQVVAQDLAERILMQRWILFAYLPVLLLMVASRLLSSDRFLFADVMIGVGALGYLISLPLHWRNTRRARSWIDQYGTGGTGTAEAVPDRRSGQEQV</sequence>
<feature type="compositionally biased region" description="Low complexity" evidence="1">
    <location>
        <begin position="12"/>
        <end position="21"/>
    </location>
</feature>
<evidence type="ECO:0000313" key="4">
    <source>
        <dbReference type="Proteomes" id="UP001501074"/>
    </source>
</evidence>
<evidence type="ECO:0000256" key="2">
    <source>
        <dbReference type="SAM" id="Phobius"/>
    </source>
</evidence>
<keyword evidence="2" id="KW-0812">Transmembrane</keyword>
<feature type="transmembrane region" description="Helical" evidence="2">
    <location>
        <begin position="74"/>
        <end position="97"/>
    </location>
</feature>
<reference evidence="4" key="1">
    <citation type="journal article" date="2019" name="Int. J. Syst. Evol. Microbiol.">
        <title>The Global Catalogue of Microorganisms (GCM) 10K type strain sequencing project: providing services to taxonomists for standard genome sequencing and annotation.</title>
        <authorList>
            <consortium name="The Broad Institute Genomics Platform"/>
            <consortium name="The Broad Institute Genome Sequencing Center for Infectious Disease"/>
            <person name="Wu L."/>
            <person name="Ma J."/>
        </authorList>
    </citation>
    <scope>NUCLEOTIDE SEQUENCE [LARGE SCALE GENOMIC DNA]</scope>
    <source>
        <strain evidence="4">JCM 16902</strain>
    </source>
</reference>
<protein>
    <recommendedName>
        <fullName evidence="5">Transmembrane protein</fullName>
    </recommendedName>
</protein>
<accession>A0ABP6Z708</accession>
<dbReference type="Proteomes" id="UP001501074">
    <property type="component" value="Unassembled WGS sequence"/>
</dbReference>
<evidence type="ECO:0000256" key="1">
    <source>
        <dbReference type="SAM" id="MobiDB-lite"/>
    </source>
</evidence>
<feature type="transmembrane region" description="Helical" evidence="2">
    <location>
        <begin position="44"/>
        <end position="62"/>
    </location>
</feature>
<gene>
    <name evidence="3" type="ORF">GCM10022223_11880</name>
</gene>
<keyword evidence="2" id="KW-1133">Transmembrane helix</keyword>
<keyword evidence="2" id="KW-0472">Membrane</keyword>
<evidence type="ECO:0000313" key="3">
    <source>
        <dbReference type="EMBL" id="GAA3598189.1"/>
    </source>
</evidence>
<keyword evidence="4" id="KW-1185">Reference proteome</keyword>
<comment type="caution">
    <text evidence="3">The sequence shown here is derived from an EMBL/GenBank/DDBJ whole genome shotgun (WGS) entry which is preliminary data.</text>
</comment>
<dbReference type="RefSeq" id="WP_231485939.1">
    <property type="nucleotide sequence ID" value="NZ_BAAAZO010000002.1"/>
</dbReference>
<dbReference type="EMBL" id="BAAAZO010000002">
    <property type="protein sequence ID" value="GAA3598189.1"/>
    <property type="molecule type" value="Genomic_DNA"/>
</dbReference>
<organism evidence="3 4">
    <name type="scientific">Kineosporia mesophila</name>
    <dbReference type="NCBI Taxonomy" id="566012"/>
    <lineage>
        <taxon>Bacteria</taxon>
        <taxon>Bacillati</taxon>
        <taxon>Actinomycetota</taxon>
        <taxon>Actinomycetes</taxon>
        <taxon>Kineosporiales</taxon>
        <taxon>Kineosporiaceae</taxon>
        <taxon>Kineosporia</taxon>
    </lineage>
</organism>